<evidence type="ECO:0000313" key="2">
    <source>
        <dbReference type="Proteomes" id="UP001602013"/>
    </source>
</evidence>
<dbReference type="Proteomes" id="UP001602013">
    <property type="component" value="Unassembled WGS sequence"/>
</dbReference>
<name>A0ABW6T1W9_9ACTN</name>
<evidence type="ECO:0000313" key="1">
    <source>
        <dbReference type="EMBL" id="MFF3669855.1"/>
    </source>
</evidence>
<dbReference type="Gene3D" id="3.40.50.300">
    <property type="entry name" value="P-loop containing nucleotide triphosphate hydrolases"/>
    <property type="match status" value="1"/>
</dbReference>
<keyword evidence="2" id="KW-1185">Reference proteome</keyword>
<gene>
    <name evidence="1" type="ORF">ACFYXI_30135</name>
</gene>
<organism evidence="1 2">
    <name type="scientific">Microtetraspora malaysiensis</name>
    <dbReference type="NCBI Taxonomy" id="161358"/>
    <lineage>
        <taxon>Bacteria</taxon>
        <taxon>Bacillati</taxon>
        <taxon>Actinomycetota</taxon>
        <taxon>Actinomycetes</taxon>
        <taxon>Streptosporangiales</taxon>
        <taxon>Streptosporangiaceae</taxon>
        <taxon>Microtetraspora</taxon>
    </lineage>
</organism>
<evidence type="ECO:0008006" key="3">
    <source>
        <dbReference type="Google" id="ProtNLM"/>
    </source>
</evidence>
<protein>
    <recommendedName>
        <fullName evidence="3">Chromosome partitioning protein</fullName>
    </recommendedName>
</protein>
<proteinExistence type="predicted"/>
<reference evidence="1 2" key="1">
    <citation type="submission" date="2024-10" db="EMBL/GenBank/DDBJ databases">
        <title>The Natural Products Discovery Center: Release of the First 8490 Sequenced Strains for Exploring Actinobacteria Biosynthetic Diversity.</title>
        <authorList>
            <person name="Kalkreuter E."/>
            <person name="Kautsar S.A."/>
            <person name="Yang D."/>
            <person name="Bader C.D."/>
            <person name="Teijaro C.N."/>
            <person name="Fluegel L."/>
            <person name="Davis C.M."/>
            <person name="Simpson J.R."/>
            <person name="Lauterbach L."/>
            <person name="Steele A.D."/>
            <person name="Gui C."/>
            <person name="Meng S."/>
            <person name="Li G."/>
            <person name="Viehrig K."/>
            <person name="Ye F."/>
            <person name="Su P."/>
            <person name="Kiefer A.F."/>
            <person name="Nichols A."/>
            <person name="Cepeda A.J."/>
            <person name="Yan W."/>
            <person name="Fan B."/>
            <person name="Jiang Y."/>
            <person name="Adhikari A."/>
            <person name="Zheng C.-J."/>
            <person name="Schuster L."/>
            <person name="Cowan T.M."/>
            <person name="Smanski M.J."/>
            <person name="Chevrette M.G."/>
            <person name="De Carvalho L.P.S."/>
            <person name="Shen B."/>
        </authorList>
    </citation>
    <scope>NUCLEOTIDE SEQUENCE [LARGE SCALE GENOMIC DNA]</scope>
    <source>
        <strain evidence="1 2">NPDC002173</strain>
    </source>
</reference>
<dbReference type="RefSeq" id="WP_387416131.1">
    <property type="nucleotide sequence ID" value="NZ_JBIASD010000025.1"/>
</dbReference>
<comment type="caution">
    <text evidence="1">The sequence shown here is derived from an EMBL/GenBank/DDBJ whole genome shotgun (WGS) entry which is preliminary data.</text>
</comment>
<dbReference type="InterPro" id="IPR027417">
    <property type="entry name" value="P-loop_NTPase"/>
</dbReference>
<accession>A0ABW6T1W9</accession>
<sequence>MTAIGLASVKGSPGVTTFALALATAWPVGLPVLLAELDASGGDIAGCFRLPPDPGVASLATEIRRDRDPELLFRNAQTLPTGVKVIPAPVGPGQAQAALTALAVTLPEVVQRLPRNVSLLADLGRLNRPSIELANSMDRLLILAKPRLADLVHLEGLAEAVPHAELVLVGQGPYPPGEVTDAVGLKILAHLRHDPAAQAFLEGRRRRTRLLRAARQIGAVLASPFELEPSA</sequence>
<dbReference type="SUPFAM" id="SSF52540">
    <property type="entry name" value="P-loop containing nucleoside triphosphate hydrolases"/>
    <property type="match status" value="1"/>
</dbReference>
<dbReference type="EMBL" id="JBIASD010000025">
    <property type="protein sequence ID" value="MFF3669855.1"/>
    <property type="molecule type" value="Genomic_DNA"/>
</dbReference>